<keyword evidence="7" id="KW-1185">Reference proteome</keyword>
<accession>A0A7I4YYR8</accession>
<keyword evidence="5" id="KW-0325">Glycoprotein</keyword>
<dbReference type="AlphaFoldDB" id="A0A7I4YYR8"/>
<dbReference type="OrthoDB" id="2019572at2759"/>
<dbReference type="GO" id="GO:0016757">
    <property type="term" value="F:glycosyltransferase activity"/>
    <property type="evidence" value="ECO:0007669"/>
    <property type="project" value="UniProtKB-KW"/>
</dbReference>
<dbReference type="GO" id="GO:0016020">
    <property type="term" value="C:membrane"/>
    <property type="evidence" value="ECO:0007669"/>
    <property type="project" value="UniProtKB-SubCell"/>
</dbReference>
<evidence type="ECO:0000256" key="6">
    <source>
        <dbReference type="SAM" id="Phobius"/>
    </source>
</evidence>
<proteinExistence type="predicted"/>
<protein>
    <submittedName>
        <fullName evidence="8">Protein xylosyltransferase</fullName>
    </submittedName>
</protein>
<dbReference type="WBParaSite" id="HCON_00162495-00001">
    <property type="protein sequence ID" value="HCON_00162495-00001"/>
    <property type="gene ID" value="HCON_00162495"/>
</dbReference>
<organism evidence="7 8">
    <name type="scientific">Haemonchus contortus</name>
    <name type="common">Barber pole worm</name>
    <dbReference type="NCBI Taxonomy" id="6289"/>
    <lineage>
        <taxon>Eukaryota</taxon>
        <taxon>Metazoa</taxon>
        <taxon>Ecdysozoa</taxon>
        <taxon>Nematoda</taxon>
        <taxon>Chromadorea</taxon>
        <taxon>Rhabditida</taxon>
        <taxon>Rhabditina</taxon>
        <taxon>Rhabditomorpha</taxon>
        <taxon>Strongyloidea</taxon>
        <taxon>Trichostrongylidae</taxon>
        <taxon>Haemonchus</taxon>
    </lineage>
</organism>
<keyword evidence="6" id="KW-1133">Transmembrane helix</keyword>
<evidence type="ECO:0000256" key="5">
    <source>
        <dbReference type="ARBA" id="ARBA00023180"/>
    </source>
</evidence>
<evidence type="ECO:0000256" key="4">
    <source>
        <dbReference type="ARBA" id="ARBA00023136"/>
    </source>
</evidence>
<name>A0A7I4YYR8_HAECO</name>
<keyword evidence="6" id="KW-0812">Transmembrane</keyword>
<evidence type="ECO:0000313" key="7">
    <source>
        <dbReference type="Proteomes" id="UP000025227"/>
    </source>
</evidence>
<keyword evidence="4 6" id="KW-0472">Membrane</keyword>
<dbReference type="Pfam" id="PF02485">
    <property type="entry name" value="Branch"/>
    <property type="match status" value="1"/>
</dbReference>
<keyword evidence="3" id="KW-0808">Transferase</keyword>
<sequence>MALTKNSFFMAFALLLTKVAIILYGATCIFWISSEYYYRSFIKNSEKNNKSTEVSIDADYHYYEQELIHDSIQHYEQHPDVRFPRNARTTHIDCGRLLHENKQSGHVKELASSRVELSDQNRSMSCEDIQARVLPPKPLQTLQFGVAHARIVYESYELIEEELRSSYHPQNVFCYAIDYKAKEDFTQKIEKLSKCLPNVLVPTTRYSIGRTGINGTRAHFECLKALMEYTGWEYVMLMQNYDIMIKSVYETVSILQKLGGANDVHVRPCESYRYNQSLEWDVQALKFFRNEKDMKPTQRNASLTFARGAAHATLSRAAVNWMVNTVDLTKTFEQLDLDVLGVDEVLIPTLQVSDSLDMPGRFTAECVQKGNVIGFITRVETWSYDDSVECRSQHYRHSVCVYGIEDFAWLSKHPKLMANKMMPSFDYGAVDCMHELLFNRTHLGQVDQVWNLSIYETQPYVQYHKYRKNPYPGFQLNCNYGI</sequence>
<dbReference type="InterPro" id="IPR003406">
    <property type="entry name" value="Glyco_trans_14"/>
</dbReference>
<evidence type="ECO:0000256" key="3">
    <source>
        <dbReference type="ARBA" id="ARBA00022679"/>
    </source>
</evidence>
<evidence type="ECO:0000256" key="1">
    <source>
        <dbReference type="ARBA" id="ARBA00004606"/>
    </source>
</evidence>
<dbReference type="OMA" id="AFVYEKM"/>
<dbReference type="PANTHER" id="PTHR46671:SF7">
    <property type="entry name" value="CORE-2_I-BRANCHING ENZYME"/>
    <property type="match status" value="1"/>
</dbReference>
<dbReference type="Proteomes" id="UP000025227">
    <property type="component" value="Unplaced"/>
</dbReference>
<evidence type="ECO:0000256" key="2">
    <source>
        <dbReference type="ARBA" id="ARBA00022676"/>
    </source>
</evidence>
<reference evidence="8" key="1">
    <citation type="submission" date="2020-12" db="UniProtKB">
        <authorList>
            <consortium name="WormBaseParasite"/>
        </authorList>
    </citation>
    <scope>IDENTIFICATION</scope>
    <source>
        <strain evidence="8">MHco3</strain>
    </source>
</reference>
<keyword evidence="2" id="KW-0328">Glycosyltransferase</keyword>
<evidence type="ECO:0000313" key="8">
    <source>
        <dbReference type="WBParaSite" id="HCON_00162495-00001"/>
    </source>
</evidence>
<comment type="subcellular location">
    <subcellularLocation>
        <location evidence="1">Membrane</location>
        <topology evidence="1">Single-pass type II membrane protein</topology>
    </subcellularLocation>
</comment>
<feature type="transmembrane region" description="Helical" evidence="6">
    <location>
        <begin position="7"/>
        <end position="32"/>
    </location>
</feature>
<dbReference type="PANTHER" id="PTHR46671">
    <property type="entry name" value="PROTEIN CBG11221"/>
    <property type="match status" value="1"/>
</dbReference>